<protein>
    <submittedName>
        <fullName evidence="1">Uncharacterized protein</fullName>
    </submittedName>
</protein>
<evidence type="ECO:0000313" key="1">
    <source>
        <dbReference type="EMBL" id="GIY91692.1"/>
    </source>
</evidence>
<gene>
    <name evidence="1" type="ORF">CEXT_104441</name>
</gene>
<organism evidence="1 2">
    <name type="scientific">Caerostris extrusa</name>
    <name type="common">Bark spider</name>
    <name type="synonym">Caerostris bankana</name>
    <dbReference type="NCBI Taxonomy" id="172846"/>
    <lineage>
        <taxon>Eukaryota</taxon>
        <taxon>Metazoa</taxon>
        <taxon>Ecdysozoa</taxon>
        <taxon>Arthropoda</taxon>
        <taxon>Chelicerata</taxon>
        <taxon>Arachnida</taxon>
        <taxon>Araneae</taxon>
        <taxon>Araneomorphae</taxon>
        <taxon>Entelegynae</taxon>
        <taxon>Araneoidea</taxon>
        <taxon>Araneidae</taxon>
        <taxon>Caerostris</taxon>
    </lineage>
</organism>
<dbReference type="AlphaFoldDB" id="A0AAV4X912"/>
<dbReference type="Proteomes" id="UP001054945">
    <property type="component" value="Unassembled WGS sequence"/>
</dbReference>
<sequence length="82" mass="8958">MPSQPKSITLQVPHCLMINRVEGSSISWKAGKCRKLSPKSGAQDTGDMARMGNQERILLKCGIKTDVYQLPPTWEVSGAATE</sequence>
<evidence type="ECO:0000313" key="2">
    <source>
        <dbReference type="Proteomes" id="UP001054945"/>
    </source>
</evidence>
<reference evidence="1 2" key="1">
    <citation type="submission" date="2021-06" db="EMBL/GenBank/DDBJ databases">
        <title>Caerostris extrusa draft genome.</title>
        <authorList>
            <person name="Kono N."/>
            <person name="Arakawa K."/>
        </authorList>
    </citation>
    <scope>NUCLEOTIDE SEQUENCE [LARGE SCALE GENOMIC DNA]</scope>
</reference>
<name>A0AAV4X912_CAEEX</name>
<keyword evidence="2" id="KW-1185">Reference proteome</keyword>
<dbReference type="EMBL" id="BPLR01017445">
    <property type="protein sequence ID" value="GIY91692.1"/>
    <property type="molecule type" value="Genomic_DNA"/>
</dbReference>
<accession>A0AAV4X912</accession>
<proteinExistence type="predicted"/>
<comment type="caution">
    <text evidence="1">The sequence shown here is derived from an EMBL/GenBank/DDBJ whole genome shotgun (WGS) entry which is preliminary data.</text>
</comment>